<dbReference type="RefSeq" id="WP_377961559.1">
    <property type="nucleotide sequence ID" value="NZ_JBHZOL010000021.1"/>
</dbReference>
<reference evidence="2 3" key="1">
    <citation type="submission" date="2024-10" db="EMBL/GenBank/DDBJ databases">
        <authorList>
            <person name="Ratan Roy A."/>
            <person name="Morales Sandoval P.H."/>
            <person name="De Los Santos Villalobos S."/>
            <person name="Chakraborty S."/>
            <person name="Mukherjee J."/>
        </authorList>
    </citation>
    <scope>NUCLEOTIDE SEQUENCE [LARGE SCALE GENOMIC DNA]</scope>
    <source>
        <strain evidence="2 3">S1</strain>
    </source>
</reference>
<proteinExistence type="predicted"/>
<dbReference type="Proteomes" id="UP001600165">
    <property type="component" value="Unassembled WGS sequence"/>
</dbReference>
<keyword evidence="3" id="KW-1185">Reference proteome</keyword>
<keyword evidence="1" id="KW-1133">Transmembrane helix</keyword>
<evidence type="ECO:0000256" key="1">
    <source>
        <dbReference type="SAM" id="Phobius"/>
    </source>
</evidence>
<sequence length="146" mass="15865">MNQITRDVITAVISAVVVGLGGYFLIAHQNQIEISHLQADIRELKDLAKESNLELSRTKLFIAAAHPSQDIGSLASLQKLDALTTAELDTLASGLETGAIQFDANNELVEAPPPLVVITEKYDLDREDLATYSQIIDAPLSDEPRL</sequence>
<feature type="transmembrane region" description="Helical" evidence="1">
    <location>
        <begin position="7"/>
        <end position="26"/>
    </location>
</feature>
<evidence type="ECO:0000313" key="2">
    <source>
        <dbReference type="EMBL" id="MFE4105285.1"/>
    </source>
</evidence>
<keyword evidence="1" id="KW-0472">Membrane</keyword>
<accession>A0ABW6IC49</accession>
<gene>
    <name evidence="2" type="ORF">ACFVKH_03280</name>
</gene>
<dbReference type="EMBL" id="JBHZOL010000021">
    <property type="protein sequence ID" value="MFE4105285.1"/>
    <property type="molecule type" value="Genomic_DNA"/>
</dbReference>
<organism evidence="2 3">
    <name type="scientific">Almyronema epifaneia S1</name>
    <dbReference type="NCBI Taxonomy" id="2991925"/>
    <lineage>
        <taxon>Bacteria</taxon>
        <taxon>Bacillati</taxon>
        <taxon>Cyanobacteriota</taxon>
        <taxon>Cyanophyceae</taxon>
        <taxon>Nodosilineales</taxon>
        <taxon>Nodosilineaceae</taxon>
        <taxon>Almyronema</taxon>
        <taxon>Almyronema epifaneia</taxon>
    </lineage>
</organism>
<evidence type="ECO:0000313" key="3">
    <source>
        <dbReference type="Proteomes" id="UP001600165"/>
    </source>
</evidence>
<protein>
    <submittedName>
        <fullName evidence="2">Uncharacterized protein</fullName>
    </submittedName>
</protein>
<name>A0ABW6IC49_9CYAN</name>
<keyword evidence="1" id="KW-0812">Transmembrane</keyword>
<comment type="caution">
    <text evidence="2">The sequence shown here is derived from an EMBL/GenBank/DDBJ whole genome shotgun (WGS) entry which is preliminary data.</text>
</comment>